<comment type="caution">
    <text evidence="3">The sequence shown here is derived from an EMBL/GenBank/DDBJ whole genome shotgun (WGS) entry which is preliminary data.</text>
</comment>
<keyword evidence="4" id="KW-1185">Reference proteome</keyword>
<dbReference type="PROSITE" id="PS51782">
    <property type="entry name" value="LYSM"/>
    <property type="match status" value="1"/>
</dbReference>
<feature type="compositionally biased region" description="Basic and acidic residues" evidence="1">
    <location>
        <begin position="52"/>
        <end position="62"/>
    </location>
</feature>
<evidence type="ECO:0000313" key="3">
    <source>
        <dbReference type="EMBL" id="MFH4979798.1"/>
    </source>
</evidence>
<reference evidence="3 4" key="1">
    <citation type="submission" date="2024-08" db="EMBL/GenBank/DDBJ databases">
        <title>Gnathostoma spinigerum genome.</title>
        <authorList>
            <person name="Gonzalez-Bertolin B."/>
            <person name="Monzon S."/>
            <person name="Zaballos A."/>
            <person name="Jimenez P."/>
            <person name="Dekumyoy P."/>
            <person name="Varona S."/>
            <person name="Cuesta I."/>
            <person name="Sumanam S."/>
            <person name="Adisakwattana P."/>
            <person name="Gasser R.B."/>
            <person name="Hernandez-Gonzalez A."/>
            <person name="Young N.D."/>
            <person name="Perteguer M.J."/>
        </authorList>
    </citation>
    <scope>NUCLEOTIDE SEQUENCE [LARGE SCALE GENOMIC DNA]</scope>
    <source>
        <strain evidence="3">AL3</strain>
        <tissue evidence="3">Liver</tissue>
    </source>
</reference>
<organism evidence="3 4">
    <name type="scientific">Gnathostoma spinigerum</name>
    <dbReference type="NCBI Taxonomy" id="75299"/>
    <lineage>
        <taxon>Eukaryota</taxon>
        <taxon>Metazoa</taxon>
        <taxon>Ecdysozoa</taxon>
        <taxon>Nematoda</taxon>
        <taxon>Chromadorea</taxon>
        <taxon>Rhabditida</taxon>
        <taxon>Spirurina</taxon>
        <taxon>Gnathostomatomorpha</taxon>
        <taxon>Gnathostomatoidea</taxon>
        <taxon>Gnathostomatidae</taxon>
        <taxon>Gnathostoma</taxon>
    </lineage>
</organism>
<dbReference type="InterPro" id="IPR018392">
    <property type="entry name" value="LysM"/>
</dbReference>
<dbReference type="Pfam" id="PF01476">
    <property type="entry name" value="LysM"/>
    <property type="match status" value="1"/>
</dbReference>
<dbReference type="EMBL" id="JBGFUD010004650">
    <property type="protein sequence ID" value="MFH4979798.1"/>
    <property type="molecule type" value="Genomic_DNA"/>
</dbReference>
<gene>
    <name evidence="3" type="ORF">AB6A40_006507</name>
</gene>
<proteinExistence type="predicted"/>
<sequence>MDYEVSDTDTIERIAALHDCTVGELVKMNKLGRRMLFPGERIIVPVPLSNENEKMNSTKENDSSMMAPCSENDGADTSAESSEKNRVEASVNEPRHWDKSWSLDRQGMMKWRKGPGTAVPVQAAEAGPHVRPLAKANSTPVGKSNGLIQDEDSDVDTDCLRRFIKIQLLLAALHME</sequence>
<dbReference type="Proteomes" id="UP001608902">
    <property type="component" value="Unassembled WGS sequence"/>
</dbReference>
<evidence type="ECO:0000259" key="2">
    <source>
        <dbReference type="PROSITE" id="PS51782"/>
    </source>
</evidence>
<dbReference type="Gene3D" id="3.10.350.10">
    <property type="entry name" value="LysM domain"/>
    <property type="match status" value="1"/>
</dbReference>
<name>A0ABD6ES05_9BILA</name>
<evidence type="ECO:0000256" key="1">
    <source>
        <dbReference type="SAM" id="MobiDB-lite"/>
    </source>
</evidence>
<protein>
    <recommendedName>
        <fullName evidence="2">LysM domain-containing protein</fullName>
    </recommendedName>
</protein>
<dbReference type="AlphaFoldDB" id="A0ABD6ES05"/>
<dbReference type="CDD" id="cd00118">
    <property type="entry name" value="LysM"/>
    <property type="match status" value="1"/>
</dbReference>
<feature type="domain" description="LysM" evidence="2">
    <location>
        <begin position="1"/>
        <end position="44"/>
    </location>
</feature>
<dbReference type="SUPFAM" id="SSF54106">
    <property type="entry name" value="LysM domain"/>
    <property type="match status" value="1"/>
</dbReference>
<dbReference type="SMART" id="SM00257">
    <property type="entry name" value="LysM"/>
    <property type="match status" value="1"/>
</dbReference>
<accession>A0ABD6ES05</accession>
<feature type="compositionally biased region" description="Basic and acidic residues" evidence="1">
    <location>
        <begin position="81"/>
        <end position="99"/>
    </location>
</feature>
<feature type="region of interest" description="Disordered" evidence="1">
    <location>
        <begin position="52"/>
        <end position="99"/>
    </location>
</feature>
<dbReference type="InterPro" id="IPR036779">
    <property type="entry name" value="LysM_dom_sf"/>
</dbReference>
<evidence type="ECO:0000313" key="4">
    <source>
        <dbReference type="Proteomes" id="UP001608902"/>
    </source>
</evidence>